<dbReference type="GO" id="GO:0052927">
    <property type="term" value="F:CC tRNA cytidylyltransferase activity"/>
    <property type="evidence" value="ECO:0007669"/>
    <property type="project" value="TreeGrafter"/>
</dbReference>
<dbReference type="Gene3D" id="1.10.3090.10">
    <property type="entry name" value="cca-adding enzyme, domain 2"/>
    <property type="match status" value="1"/>
</dbReference>
<keyword evidence="3 4" id="KW-0694">RNA-binding</keyword>
<dbReference type="GO" id="GO:0003723">
    <property type="term" value="F:RNA binding"/>
    <property type="evidence" value="ECO:0007669"/>
    <property type="project" value="UniProtKB-KW"/>
</dbReference>
<feature type="region of interest" description="Disordered" evidence="5">
    <location>
        <begin position="486"/>
        <end position="511"/>
    </location>
</feature>
<evidence type="ECO:0000256" key="5">
    <source>
        <dbReference type="SAM" id="MobiDB-lite"/>
    </source>
</evidence>
<dbReference type="SUPFAM" id="SSF81891">
    <property type="entry name" value="Poly A polymerase C-terminal region-like"/>
    <property type="match status" value="1"/>
</dbReference>
<keyword evidence="2 4" id="KW-0808">Transferase</keyword>
<name>A0A427YLS2_9TREE</name>
<dbReference type="OrthoDB" id="445712at2759"/>
<protein>
    <submittedName>
        <fullName evidence="7">CCA tRNA nucleotidyltransferase, mitochondrial</fullName>
    </submittedName>
</protein>
<evidence type="ECO:0000313" key="8">
    <source>
        <dbReference type="Proteomes" id="UP000279259"/>
    </source>
</evidence>
<evidence type="ECO:0000313" key="7">
    <source>
        <dbReference type="EMBL" id="RSH91999.1"/>
    </source>
</evidence>
<evidence type="ECO:0000256" key="3">
    <source>
        <dbReference type="ARBA" id="ARBA00022884"/>
    </source>
</evidence>
<dbReference type="Gene3D" id="3.30.460.10">
    <property type="entry name" value="Beta Polymerase, domain 2"/>
    <property type="match status" value="1"/>
</dbReference>
<organism evidence="7 8">
    <name type="scientific">Saitozyma podzolica</name>
    <dbReference type="NCBI Taxonomy" id="1890683"/>
    <lineage>
        <taxon>Eukaryota</taxon>
        <taxon>Fungi</taxon>
        <taxon>Dikarya</taxon>
        <taxon>Basidiomycota</taxon>
        <taxon>Agaricomycotina</taxon>
        <taxon>Tremellomycetes</taxon>
        <taxon>Tremellales</taxon>
        <taxon>Trimorphomycetaceae</taxon>
        <taxon>Saitozyma</taxon>
    </lineage>
</organism>
<dbReference type="Pfam" id="PF01743">
    <property type="entry name" value="PolyA_pol"/>
    <property type="match status" value="1"/>
</dbReference>
<accession>A0A427YLS2</accession>
<evidence type="ECO:0000259" key="6">
    <source>
        <dbReference type="Pfam" id="PF01743"/>
    </source>
</evidence>
<feature type="domain" description="Poly A polymerase head" evidence="6">
    <location>
        <begin position="34"/>
        <end position="170"/>
    </location>
</feature>
<proteinExistence type="inferred from homology"/>
<dbReference type="SUPFAM" id="SSF81301">
    <property type="entry name" value="Nucleotidyltransferase"/>
    <property type="match status" value="1"/>
</dbReference>
<dbReference type="PANTHER" id="PTHR13734">
    <property type="entry name" value="TRNA-NUCLEOTIDYLTRANSFERASE"/>
    <property type="match status" value="1"/>
</dbReference>
<keyword evidence="8" id="KW-1185">Reference proteome</keyword>
<dbReference type="GO" id="GO:0001680">
    <property type="term" value="P:tRNA 3'-terminal CCA addition"/>
    <property type="evidence" value="ECO:0007669"/>
    <property type="project" value="TreeGrafter"/>
</dbReference>
<sequence>MILSEHSIKLNPTEAQFVALLDDFAGRQDPPVECRIAGGWVRDKLLNLPSSDLDVALNIPSGWAFATEFVDYLHAKGVHTGSVGRVAANPEQSKHLETGTTTILGLDCDFVGLRSESYADSRIPHLVELGTPLDDALRRDLTINSLFYNVHTHLVEDHTRLGLEDLSARIARTPLPPRQTFFDDPLRVLRCVRFAARFGLEIEEGVAEAARDPEIQAAVKTKVSRERIGIEIGKMMSPSKDPLRALTLIDQLHLHSSIFTIPPTPACPVPVSPPREDSLRSAQILSHVSQRKPFAEWIDSHLWLAAALEPFRGSTWKGKREMHAVSAVISEDLKLSNEVNDAVTHLVDMLPILNPLATGRSEIGVVLQHPSVIPWQRSVVWGTVTEILGQWNGDWNDQADKIVTKWAEFVRRIEQLGLPDAINRPLLLDGKEIGTLLELRPGPIVGVIRAAVNAWQLDHPDATVDECAAWLKGRWEGQGRAEWEAALPPVQMKGKQSKAKQKDAKAEKRKR</sequence>
<dbReference type="STRING" id="1890683.A0A427YLS2"/>
<comment type="caution">
    <text evidence="7">The sequence shown here is derived from an EMBL/GenBank/DDBJ whole genome shotgun (WGS) entry which is preliminary data.</text>
</comment>
<comment type="similarity">
    <text evidence="1 4">Belongs to the tRNA nucleotidyltransferase/poly(A) polymerase family.</text>
</comment>
<evidence type="ECO:0000256" key="2">
    <source>
        <dbReference type="ARBA" id="ARBA00022679"/>
    </source>
</evidence>
<dbReference type="GO" id="GO:0052929">
    <property type="term" value="F:ATP:3'-cytidine-cytidine-tRNA adenylyltransferase activity"/>
    <property type="evidence" value="ECO:0007669"/>
    <property type="project" value="TreeGrafter"/>
</dbReference>
<gene>
    <name evidence="7" type="primary">CCA1</name>
    <name evidence="7" type="ORF">EHS25_009370</name>
</gene>
<feature type="compositionally biased region" description="Basic and acidic residues" evidence="5">
    <location>
        <begin position="500"/>
        <end position="511"/>
    </location>
</feature>
<dbReference type="EMBL" id="RSCD01000007">
    <property type="protein sequence ID" value="RSH91999.1"/>
    <property type="molecule type" value="Genomic_DNA"/>
</dbReference>
<dbReference type="AlphaFoldDB" id="A0A427YLS2"/>
<evidence type="ECO:0000256" key="1">
    <source>
        <dbReference type="ARBA" id="ARBA00007265"/>
    </source>
</evidence>
<dbReference type="Proteomes" id="UP000279259">
    <property type="component" value="Unassembled WGS sequence"/>
</dbReference>
<dbReference type="CDD" id="cd05398">
    <property type="entry name" value="NT_ClassII-CCAase"/>
    <property type="match status" value="1"/>
</dbReference>
<dbReference type="InterPro" id="IPR043519">
    <property type="entry name" value="NT_sf"/>
</dbReference>
<reference evidence="7 8" key="1">
    <citation type="submission" date="2018-11" db="EMBL/GenBank/DDBJ databases">
        <title>Genome sequence of Saitozyma podzolica DSM 27192.</title>
        <authorList>
            <person name="Aliyu H."/>
            <person name="Gorte O."/>
            <person name="Ochsenreither K."/>
        </authorList>
    </citation>
    <scope>NUCLEOTIDE SEQUENCE [LARGE SCALE GENOMIC DNA]</scope>
    <source>
        <strain evidence="7 8">DSM 27192</strain>
    </source>
</reference>
<evidence type="ECO:0000256" key="4">
    <source>
        <dbReference type="RuleBase" id="RU003953"/>
    </source>
</evidence>
<dbReference type="PANTHER" id="PTHR13734:SF5">
    <property type="entry name" value="CCA TRNA NUCLEOTIDYLTRANSFERASE, MITOCHONDRIAL"/>
    <property type="match status" value="1"/>
</dbReference>
<dbReference type="InterPro" id="IPR002646">
    <property type="entry name" value="PolA_pol_head_dom"/>
</dbReference>